<feature type="signal peptide" evidence="2">
    <location>
        <begin position="1"/>
        <end position="22"/>
    </location>
</feature>
<reference evidence="3 4" key="1">
    <citation type="journal article" date="2015" name="Nature">
        <title>rRNA introns, odd ribosomes, and small enigmatic genomes across a large radiation of phyla.</title>
        <authorList>
            <person name="Brown C.T."/>
            <person name="Hug L.A."/>
            <person name="Thomas B.C."/>
            <person name="Sharon I."/>
            <person name="Castelle C.J."/>
            <person name="Singh A."/>
            <person name="Wilkins M.J."/>
            <person name="Williams K.H."/>
            <person name="Banfield J.F."/>
        </authorList>
    </citation>
    <scope>NUCLEOTIDE SEQUENCE [LARGE SCALE GENOMIC DNA]</scope>
</reference>
<name>A0A837HV81_9BACT</name>
<dbReference type="EMBL" id="LBXB01000008">
    <property type="protein sequence ID" value="KKR20107.1"/>
    <property type="molecule type" value="Genomic_DNA"/>
</dbReference>
<dbReference type="Pfam" id="PF18895">
    <property type="entry name" value="T4SS_pilin"/>
    <property type="match status" value="1"/>
</dbReference>
<proteinExistence type="predicted"/>
<dbReference type="Proteomes" id="UP000034656">
    <property type="component" value="Unassembled WGS sequence"/>
</dbReference>
<evidence type="ECO:0000256" key="1">
    <source>
        <dbReference type="SAM" id="Phobius"/>
    </source>
</evidence>
<protein>
    <recommendedName>
        <fullName evidence="5">TrbC/VIRB2 family protein</fullName>
    </recommendedName>
</protein>
<feature type="transmembrane region" description="Helical" evidence="1">
    <location>
        <begin position="101"/>
        <end position="119"/>
    </location>
</feature>
<comment type="caution">
    <text evidence="3">The sequence shown here is derived from an EMBL/GenBank/DDBJ whole genome shotgun (WGS) entry which is preliminary data.</text>
</comment>
<sequence length="141" mass="15027">MKNFLIYLAIFLILVMPVFSLAADDSLVPCNNNAGIVTNSDGTVTQPLACDFTAFMNLINKVIQFVLFSLAIPIAAIMFLYAGFLLVTAGGAETKTKAKGIFTNAVIGLALAAAAWLIVRTVLSILGFQGDWIGLPFINLP</sequence>
<keyword evidence="1" id="KW-1133">Transmembrane helix</keyword>
<keyword evidence="1" id="KW-0472">Membrane</keyword>
<keyword evidence="2" id="KW-0732">Signal</keyword>
<dbReference type="AlphaFoldDB" id="A0A837HV81"/>
<evidence type="ECO:0000256" key="2">
    <source>
        <dbReference type="SAM" id="SignalP"/>
    </source>
</evidence>
<evidence type="ECO:0000313" key="4">
    <source>
        <dbReference type="Proteomes" id="UP000034656"/>
    </source>
</evidence>
<organism evidence="3 4">
    <name type="scientific">Candidatus Nomurabacteria bacterium GW2011_GWC2_39_41</name>
    <dbReference type="NCBI Taxonomy" id="1618754"/>
    <lineage>
        <taxon>Bacteria</taxon>
        <taxon>Candidatus Nomuraibacteriota</taxon>
    </lineage>
</organism>
<keyword evidence="1" id="KW-0812">Transmembrane</keyword>
<evidence type="ECO:0000313" key="3">
    <source>
        <dbReference type="EMBL" id="KKR20107.1"/>
    </source>
</evidence>
<dbReference type="InterPro" id="IPR043993">
    <property type="entry name" value="T4SS_pilin"/>
</dbReference>
<accession>A0A837HV81</accession>
<feature type="chain" id="PRO_5032803482" description="TrbC/VIRB2 family protein" evidence="2">
    <location>
        <begin position="23"/>
        <end position="141"/>
    </location>
</feature>
<feature type="transmembrane region" description="Helical" evidence="1">
    <location>
        <begin position="62"/>
        <end position="89"/>
    </location>
</feature>
<evidence type="ECO:0008006" key="5">
    <source>
        <dbReference type="Google" id="ProtNLM"/>
    </source>
</evidence>
<gene>
    <name evidence="3" type="ORF">UT51_C0008G0010</name>
</gene>